<dbReference type="PROSITE" id="PS51257">
    <property type="entry name" value="PROKAR_LIPOPROTEIN"/>
    <property type="match status" value="1"/>
</dbReference>
<dbReference type="Proteomes" id="UP000000370">
    <property type="component" value="Chromosome"/>
</dbReference>
<evidence type="ECO:0008006" key="3">
    <source>
        <dbReference type="Google" id="ProtNLM"/>
    </source>
</evidence>
<sequence length="108" mass="12262">MIKKQIVYTIIFLVVLFTSGCEKKQDYLNGTVSEVFDTYIIVTPKDDELLKEKAEKIVVTKTIALATGFPDLDVGDEIRVVYSGIKKEDDLMILDSVFAVYKSNELKY</sequence>
<gene>
    <name evidence="1" type="ordered locus">Cphy_0056</name>
</gene>
<proteinExistence type="predicted"/>
<name>A9KQD7_LACP7</name>
<protein>
    <recommendedName>
        <fullName evidence="3">DUF3221 domain-containing protein</fullName>
    </recommendedName>
</protein>
<organism evidence="1 2">
    <name type="scientific">Lachnoclostridium phytofermentans (strain ATCC 700394 / DSM 18823 / ISDg)</name>
    <name type="common">Clostridium phytofermentans</name>
    <dbReference type="NCBI Taxonomy" id="357809"/>
    <lineage>
        <taxon>Bacteria</taxon>
        <taxon>Bacillati</taxon>
        <taxon>Bacillota</taxon>
        <taxon>Clostridia</taxon>
        <taxon>Lachnospirales</taxon>
        <taxon>Lachnospiraceae</taxon>
    </lineage>
</organism>
<dbReference type="HOGENOM" id="CLU_2192447_0_0_9"/>
<dbReference type="EMBL" id="CP000885">
    <property type="protein sequence ID" value="ABX40446.1"/>
    <property type="molecule type" value="Genomic_DNA"/>
</dbReference>
<keyword evidence="2" id="KW-1185">Reference proteome</keyword>
<reference evidence="2" key="1">
    <citation type="submission" date="2007-11" db="EMBL/GenBank/DDBJ databases">
        <title>Complete genome sequence of Clostridium phytofermentans ISDg.</title>
        <authorList>
            <person name="Leschine S.B."/>
            <person name="Warnick T.A."/>
            <person name="Blanchard J.L."/>
            <person name="Schnell D.J."/>
            <person name="Petit E.L."/>
            <person name="LaTouf W.G."/>
            <person name="Copeland A."/>
            <person name="Lucas S."/>
            <person name="Lapidus A."/>
            <person name="Barry K."/>
            <person name="Glavina del Rio T."/>
            <person name="Dalin E."/>
            <person name="Tice H."/>
            <person name="Pitluck S."/>
            <person name="Kiss H."/>
            <person name="Brettin T."/>
            <person name="Bruce D."/>
            <person name="Detter J.C."/>
            <person name="Han C."/>
            <person name="Kuske C."/>
            <person name="Schmutz J."/>
            <person name="Larimer F."/>
            <person name="Land M."/>
            <person name="Hauser L."/>
            <person name="Kyrpides N."/>
            <person name="Kim E.A."/>
            <person name="Richardson P."/>
        </authorList>
    </citation>
    <scope>NUCLEOTIDE SEQUENCE [LARGE SCALE GENOMIC DNA]</scope>
    <source>
        <strain evidence="2">ATCC 700394 / DSM 18823 / ISDg</strain>
    </source>
</reference>
<dbReference type="AlphaFoldDB" id="A9KQD7"/>
<accession>A9KQD7</accession>
<dbReference type="RefSeq" id="WP_012198089.1">
    <property type="nucleotide sequence ID" value="NC_010001.1"/>
</dbReference>
<evidence type="ECO:0000313" key="1">
    <source>
        <dbReference type="EMBL" id="ABX40446.1"/>
    </source>
</evidence>
<dbReference type="KEGG" id="cpy:Cphy_0056"/>
<evidence type="ECO:0000313" key="2">
    <source>
        <dbReference type="Proteomes" id="UP000000370"/>
    </source>
</evidence>
<dbReference type="eggNOG" id="ENOG502ZJFT">
    <property type="taxonomic scope" value="Bacteria"/>
</dbReference>